<feature type="region of interest" description="Disordered" evidence="1">
    <location>
        <begin position="35"/>
        <end position="85"/>
    </location>
</feature>
<name>A0ABU4FP99_9ACTN</name>
<sequence length="196" mass="19019">MNDPAAPLLPPRRHWPTAVVLVAGLLLAGCGSATPERGGSTATSAHGGSAASRPAATATGKAPATPTTPAASTPPPPAPTASDGRRYAACADGTCEVAVARPVDIAVNGGTFSVTKVKPGDSVDFEVTLAGGGGGSGTMKGTCGTIVRFYPGSTSLITCGDADSTPAPPSPAPGALSLQLAGWDSDDASVLRLVSG</sequence>
<dbReference type="RefSeq" id="WP_317775262.1">
    <property type="nucleotide sequence ID" value="NZ_JAWMAJ010000227.1"/>
</dbReference>
<protein>
    <recommendedName>
        <fullName evidence="4">Lipoprotein</fullName>
    </recommendedName>
</protein>
<reference evidence="2 3" key="1">
    <citation type="submission" date="2023-10" db="EMBL/GenBank/DDBJ databases">
        <title>Characterization of rhizosphere-enriched actinobacteria from wheat plants lab-grown on chernevaya soil.</title>
        <authorList>
            <person name="Tikhonova E.N."/>
            <person name="Konopkin A."/>
            <person name="Kravchenko I.K."/>
        </authorList>
    </citation>
    <scope>NUCLEOTIDE SEQUENCE [LARGE SCALE GENOMIC DNA]</scope>
    <source>
        <strain evidence="2 3">RR29</strain>
    </source>
</reference>
<evidence type="ECO:0000313" key="3">
    <source>
        <dbReference type="Proteomes" id="UP001187346"/>
    </source>
</evidence>
<feature type="compositionally biased region" description="Low complexity" evidence="1">
    <location>
        <begin position="38"/>
        <end position="71"/>
    </location>
</feature>
<accession>A0ABU4FP99</accession>
<comment type="caution">
    <text evidence="2">The sequence shown here is derived from an EMBL/GenBank/DDBJ whole genome shotgun (WGS) entry which is preliminary data.</text>
</comment>
<evidence type="ECO:0000313" key="2">
    <source>
        <dbReference type="EMBL" id="MDV7222436.1"/>
    </source>
</evidence>
<keyword evidence="3" id="KW-1185">Reference proteome</keyword>
<evidence type="ECO:0008006" key="4">
    <source>
        <dbReference type="Google" id="ProtNLM"/>
    </source>
</evidence>
<organism evidence="2 3">
    <name type="scientific">Streptomyces prunicolor</name>
    <dbReference type="NCBI Taxonomy" id="67348"/>
    <lineage>
        <taxon>Bacteria</taxon>
        <taxon>Bacillati</taxon>
        <taxon>Actinomycetota</taxon>
        <taxon>Actinomycetes</taxon>
        <taxon>Kitasatosporales</taxon>
        <taxon>Streptomycetaceae</taxon>
        <taxon>Streptomyces</taxon>
    </lineage>
</organism>
<dbReference type="Proteomes" id="UP001187346">
    <property type="component" value="Unassembled WGS sequence"/>
</dbReference>
<evidence type="ECO:0000256" key="1">
    <source>
        <dbReference type="SAM" id="MobiDB-lite"/>
    </source>
</evidence>
<proteinExistence type="predicted"/>
<gene>
    <name evidence="2" type="ORF">R5A26_41540</name>
</gene>
<dbReference type="EMBL" id="JAWMAJ010000227">
    <property type="protein sequence ID" value="MDV7222436.1"/>
    <property type="molecule type" value="Genomic_DNA"/>
</dbReference>